<comment type="caution">
    <text evidence="7">The sequence shown here is derived from an EMBL/GenBank/DDBJ whole genome shotgun (WGS) entry which is preliminary data.</text>
</comment>
<accession>A0A8J3FUN4</accession>
<organism evidence="7 8">
    <name type="scientific">Longimycelium tulufanense</name>
    <dbReference type="NCBI Taxonomy" id="907463"/>
    <lineage>
        <taxon>Bacteria</taxon>
        <taxon>Bacillati</taxon>
        <taxon>Actinomycetota</taxon>
        <taxon>Actinomycetes</taxon>
        <taxon>Pseudonocardiales</taxon>
        <taxon>Pseudonocardiaceae</taxon>
        <taxon>Longimycelium</taxon>
    </lineage>
</organism>
<dbReference type="Proteomes" id="UP000637578">
    <property type="component" value="Unassembled WGS sequence"/>
</dbReference>
<dbReference type="InterPro" id="IPR006140">
    <property type="entry name" value="D-isomer_DH_NAD-bd"/>
</dbReference>
<evidence type="ECO:0000256" key="4">
    <source>
        <dbReference type="RuleBase" id="RU003719"/>
    </source>
</evidence>
<protein>
    <submittedName>
        <fullName evidence="7">D-glycerate dehydrogenase</fullName>
    </submittedName>
</protein>
<dbReference type="Gene3D" id="3.40.50.720">
    <property type="entry name" value="NAD(P)-binding Rossmann-like Domain"/>
    <property type="match status" value="2"/>
</dbReference>
<evidence type="ECO:0000256" key="2">
    <source>
        <dbReference type="ARBA" id="ARBA00023002"/>
    </source>
</evidence>
<dbReference type="PANTHER" id="PTHR10996:SF178">
    <property type="entry name" value="2-HYDROXYACID DEHYDROGENASE YGL185C-RELATED"/>
    <property type="match status" value="1"/>
</dbReference>
<dbReference type="Pfam" id="PF02826">
    <property type="entry name" value="2-Hacid_dh_C"/>
    <property type="match status" value="1"/>
</dbReference>
<dbReference type="InterPro" id="IPR006139">
    <property type="entry name" value="D-isomer_2_OHA_DH_cat_dom"/>
</dbReference>
<dbReference type="RefSeq" id="WP_268239285.1">
    <property type="nucleotide sequence ID" value="NZ_BMMK01000004.1"/>
</dbReference>
<dbReference type="EMBL" id="BMMK01000004">
    <property type="protein sequence ID" value="GGM44950.1"/>
    <property type="molecule type" value="Genomic_DNA"/>
</dbReference>
<evidence type="ECO:0000259" key="6">
    <source>
        <dbReference type="Pfam" id="PF02826"/>
    </source>
</evidence>
<dbReference type="SUPFAM" id="SSF52283">
    <property type="entry name" value="Formate/glycerate dehydrogenase catalytic domain-like"/>
    <property type="match status" value="1"/>
</dbReference>
<feature type="domain" description="D-isomer specific 2-hydroxyacid dehydrogenase catalytic" evidence="5">
    <location>
        <begin position="8"/>
        <end position="324"/>
    </location>
</feature>
<reference evidence="7" key="1">
    <citation type="journal article" date="2014" name="Int. J. Syst. Evol. Microbiol.">
        <title>Complete genome sequence of Corynebacterium casei LMG S-19264T (=DSM 44701T), isolated from a smear-ripened cheese.</title>
        <authorList>
            <consortium name="US DOE Joint Genome Institute (JGI-PGF)"/>
            <person name="Walter F."/>
            <person name="Albersmeier A."/>
            <person name="Kalinowski J."/>
            <person name="Ruckert C."/>
        </authorList>
    </citation>
    <scope>NUCLEOTIDE SEQUENCE</scope>
    <source>
        <strain evidence="7">CGMCC 4.5737</strain>
    </source>
</reference>
<dbReference type="InterPro" id="IPR050223">
    <property type="entry name" value="D-isomer_2-hydroxyacid_DH"/>
</dbReference>
<gene>
    <name evidence="7" type="ORF">GCM10012275_14960</name>
</gene>
<proteinExistence type="inferred from homology"/>
<sequence>MSNTRAHVYVTRRLTPAAMTRLSELDAPVVVHPDPERPPTRRELLESVRGAVALVPLLTERVDAELLDAAGEQLRVVANVAVGYDNVDLAETARRGIAVTNTPGVLDEATADLAFGLLLAAARRIVEADRFLRTGRPWAWAPTMFTGLDVSAGATLGIVGLGRIGMAVARRAHAFRMRILATGRRASSPEAADLGVVAATLDEVLERSDVISLHCPLTPQTHHLVGPAELARMKSTALLVNTARGPVVDEAALVDALRSGSIAGAALDVFEDEPQLHPGLRELDNVVIVPHIGSAGAATRDAMGLLAVDNVAAVLAGRPPLTPVEP</sequence>
<evidence type="ECO:0000313" key="8">
    <source>
        <dbReference type="Proteomes" id="UP000637578"/>
    </source>
</evidence>
<feature type="domain" description="D-isomer specific 2-hydroxyacid dehydrogenase NAD-binding" evidence="6">
    <location>
        <begin position="115"/>
        <end position="293"/>
    </location>
</feature>
<keyword evidence="8" id="KW-1185">Reference proteome</keyword>
<dbReference type="GO" id="GO:0051287">
    <property type="term" value="F:NAD binding"/>
    <property type="evidence" value="ECO:0007669"/>
    <property type="project" value="InterPro"/>
</dbReference>
<dbReference type="CDD" id="cd05301">
    <property type="entry name" value="GDH"/>
    <property type="match status" value="1"/>
</dbReference>
<dbReference type="GO" id="GO:0030267">
    <property type="term" value="F:glyoxylate reductase (NADPH) activity"/>
    <property type="evidence" value="ECO:0007669"/>
    <property type="project" value="TreeGrafter"/>
</dbReference>
<name>A0A8J3FUN4_9PSEU</name>
<evidence type="ECO:0000313" key="7">
    <source>
        <dbReference type="EMBL" id="GGM44950.1"/>
    </source>
</evidence>
<dbReference type="PROSITE" id="PS00671">
    <property type="entry name" value="D_2_HYDROXYACID_DH_3"/>
    <property type="match status" value="1"/>
</dbReference>
<dbReference type="InterPro" id="IPR036291">
    <property type="entry name" value="NAD(P)-bd_dom_sf"/>
</dbReference>
<dbReference type="FunFam" id="3.40.50.720:FF:000203">
    <property type="entry name" value="D-3-phosphoglycerate dehydrogenase (SerA)"/>
    <property type="match status" value="1"/>
</dbReference>
<dbReference type="Pfam" id="PF00389">
    <property type="entry name" value="2-Hacid_dh"/>
    <property type="match status" value="1"/>
</dbReference>
<keyword evidence="3" id="KW-0520">NAD</keyword>
<dbReference type="PANTHER" id="PTHR10996">
    <property type="entry name" value="2-HYDROXYACID DEHYDROGENASE-RELATED"/>
    <property type="match status" value="1"/>
</dbReference>
<reference evidence="7" key="2">
    <citation type="submission" date="2020-09" db="EMBL/GenBank/DDBJ databases">
        <authorList>
            <person name="Sun Q."/>
            <person name="Zhou Y."/>
        </authorList>
    </citation>
    <scope>NUCLEOTIDE SEQUENCE</scope>
    <source>
        <strain evidence="7">CGMCC 4.5737</strain>
    </source>
</reference>
<dbReference type="GO" id="GO:0005829">
    <property type="term" value="C:cytosol"/>
    <property type="evidence" value="ECO:0007669"/>
    <property type="project" value="TreeGrafter"/>
</dbReference>
<evidence type="ECO:0000256" key="3">
    <source>
        <dbReference type="ARBA" id="ARBA00023027"/>
    </source>
</evidence>
<dbReference type="GO" id="GO:0016618">
    <property type="term" value="F:hydroxypyruvate reductase [NAD(P)H] activity"/>
    <property type="evidence" value="ECO:0007669"/>
    <property type="project" value="TreeGrafter"/>
</dbReference>
<comment type="similarity">
    <text evidence="1 4">Belongs to the D-isomer specific 2-hydroxyacid dehydrogenase family.</text>
</comment>
<dbReference type="InterPro" id="IPR029753">
    <property type="entry name" value="D-isomer_DH_CS"/>
</dbReference>
<dbReference type="SUPFAM" id="SSF51735">
    <property type="entry name" value="NAD(P)-binding Rossmann-fold domains"/>
    <property type="match status" value="1"/>
</dbReference>
<dbReference type="PROSITE" id="PS00670">
    <property type="entry name" value="D_2_HYDROXYACID_DH_2"/>
    <property type="match status" value="1"/>
</dbReference>
<evidence type="ECO:0000259" key="5">
    <source>
        <dbReference type="Pfam" id="PF00389"/>
    </source>
</evidence>
<keyword evidence="2 4" id="KW-0560">Oxidoreductase</keyword>
<dbReference type="AlphaFoldDB" id="A0A8J3FUN4"/>
<evidence type="ECO:0000256" key="1">
    <source>
        <dbReference type="ARBA" id="ARBA00005854"/>
    </source>
</evidence>